<accession>A0A4S8IW40</accession>
<dbReference type="EMBL" id="PYDT01000008">
    <property type="protein sequence ID" value="THU53068.1"/>
    <property type="molecule type" value="Genomic_DNA"/>
</dbReference>
<proteinExistence type="predicted"/>
<gene>
    <name evidence="2" type="ORF">C4D60_Mb10t10540</name>
</gene>
<protein>
    <recommendedName>
        <fullName evidence="4">DUF1639 family protein</fullName>
    </recommendedName>
</protein>
<comment type="caution">
    <text evidence="2">The sequence shown here is derived from an EMBL/GenBank/DDBJ whole genome shotgun (WGS) entry which is preliminary data.</text>
</comment>
<dbReference type="Proteomes" id="UP000317650">
    <property type="component" value="Chromosome 10"/>
</dbReference>
<dbReference type="PANTHER" id="PTHR33130">
    <property type="entry name" value="PUTATIVE (DUF1639)-RELATED"/>
    <property type="match status" value="1"/>
</dbReference>
<dbReference type="InterPro" id="IPR012438">
    <property type="entry name" value="DUF1639"/>
</dbReference>
<evidence type="ECO:0000256" key="1">
    <source>
        <dbReference type="SAM" id="MobiDB-lite"/>
    </source>
</evidence>
<evidence type="ECO:0008006" key="4">
    <source>
        <dbReference type="Google" id="ProtNLM"/>
    </source>
</evidence>
<reference evidence="2 3" key="1">
    <citation type="journal article" date="2019" name="Nat. Plants">
        <title>Genome sequencing of Musa balbisiana reveals subgenome evolution and function divergence in polyploid bananas.</title>
        <authorList>
            <person name="Yao X."/>
        </authorList>
    </citation>
    <scope>NUCLEOTIDE SEQUENCE [LARGE SCALE GENOMIC DNA]</scope>
    <source>
        <strain evidence="3">cv. DH-PKW</strain>
        <tissue evidence="2">Leaves</tissue>
    </source>
</reference>
<keyword evidence="3" id="KW-1185">Reference proteome</keyword>
<dbReference type="AlphaFoldDB" id="A0A4S8IW40"/>
<feature type="region of interest" description="Disordered" evidence="1">
    <location>
        <begin position="122"/>
        <end position="194"/>
    </location>
</feature>
<dbReference type="PANTHER" id="PTHR33130:SF86">
    <property type="entry name" value="OS01G0132500 PROTEIN"/>
    <property type="match status" value="1"/>
</dbReference>
<sequence>MVISAETPTRPPDPAAESTAVAVAAAGATAPRGEAKGSLLHNFTFPILKTWGSHRVLRCMSVNGKGEVVAGGGRRSDVPPEPAGPRIREEVESEDGDDPGIEEVREKLLVHLREAADRMKLAVPSLPKDAGRKAQPAPAQQERLDPEVGISPAPPARPWNLRTRRGATRAPTGVERHLSGSPPGQVVKRTVRRRSEDPWWRERPKFSISLTREEIEEDIYAVTGRRARQRPRKRARVVQKQLDALFPGSWLTEITADTYRVPDSR</sequence>
<feature type="region of interest" description="Disordered" evidence="1">
    <location>
        <begin position="70"/>
        <end position="101"/>
    </location>
</feature>
<name>A0A4S8IW40_MUSBA</name>
<feature type="compositionally biased region" description="Acidic residues" evidence="1">
    <location>
        <begin position="91"/>
        <end position="101"/>
    </location>
</feature>
<dbReference type="STRING" id="52838.A0A4S8IW40"/>
<organism evidence="2 3">
    <name type="scientific">Musa balbisiana</name>
    <name type="common">Banana</name>
    <dbReference type="NCBI Taxonomy" id="52838"/>
    <lineage>
        <taxon>Eukaryota</taxon>
        <taxon>Viridiplantae</taxon>
        <taxon>Streptophyta</taxon>
        <taxon>Embryophyta</taxon>
        <taxon>Tracheophyta</taxon>
        <taxon>Spermatophyta</taxon>
        <taxon>Magnoliopsida</taxon>
        <taxon>Liliopsida</taxon>
        <taxon>Zingiberales</taxon>
        <taxon>Musaceae</taxon>
        <taxon>Musa</taxon>
    </lineage>
</organism>
<evidence type="ECO:0000313" key="2">
    <source>
        <dbReference type="EMBL" id="THU53068.1"/>
    </source>
</evidence>
<dbReference type="Pfam" id="PF07797">
    <property type="entry name" value="DUF1639"/>
    <property type="match status" value="1"/>
</dbReference>
<evidence type="ECO:0000313" key="3">
    <source>
        <dbReference type="Proteomes" id="UP000317650"/>
    </source>
</evidence>